<dbReference type="Gene3D" id="1.10.10.60">
    <property type="entry name" value="Homeodomain-like"/>
    <property type="match status" value="3"/>
</dbReference>
<keyword evidence="2" id="KW-0238">DNA-binding</keyword>
<feature type="domain" description="HTH myb-type" evidence="6">
    <location>
        <begin position="152"/>
        <end position="197"/>
    </location>
</feature>
<feature type="domain" description="Myb-like" evidence="5">
    <location>
        <begin position="146"/>
        <end position="197"/>
    </location>
</feature>
<organism evidence="7 8">
    <name type="scientific">Mitosporidium daphniae</name>
    <dbReference type="NCBI Taxonomy" id="1485682"/>
    <lineage>
        <taxon>Eukaryota</taxon>
        <taxon>Fungi</taxon>
        <taxon>Fungi incertae sedis</taxon>
        <taxon>Microsporidia</taxon>
        <taxon>Mitosporidium</taxon>
    </lineage>
</organism>
<sequence length="321" mass="37587">MQRRLSPSPNHRAFSSFREIINSIQLLPEKNLKINTHGLDWIKISECLMNVKSPEECLIQWIFHDHPLINNRPWNKDELDRLSETILSIKEAPTAEPVHTHANSLMLVDANSLKDVLGKHRWQIIAEKHGNHRTEICCFIQVRIFELTANNRRWTPHEDMLLKKAVQYFGTKNWQAVSGCLEGRSGQQCLHRWLKSLDPKIHRGKWTPAEDECLRKAVRIYGVAKWSQVQQMVPGRTDVQCRERWSNILDPSLNLGKWSAEETSRLKDLVMMFGLGKWSLVASHLPNRTDNQTMEANIKERRHCYSIYHFPKRACRDERSF</sequence>
<dbReference type="InterPro" id="IPR017930">
    <property type="entry name" value="Myb_dom"/>
</dbReference>
<evidence type="ECO:0000313" key="7">
    <source>
        <dbReference type="EMBL" id="KGG51380.1"/>
    </source>
</evidence>
<feature type="domain" description="HTH myb-type" evidence="6">
    <location>
        <begin position="198"/>
        <end position="253"/>
    </location>
</feature>
<dbReference type="AlphaFoldDB" id="A0A098VR40"/>
<dbReference type="SUPFAM" id="SSF46689">
    <property type="entry name" value="Homeodomain-like"/>
    <property type="match status" value="2"/>
</dbReference>
<evidence type="ECO:0000259" key="6">
    <source>
        <dbReference type="PROSITE" id="PS51294"/>
    </source>
</evidence>
<evidence type="ECO:0000256" key="1">
    <source>
        <dbReference type="ARBA" id="ARBA00023015"/>
    </source>
</evidence>
<dbReference type="GO" id="GO:0000978">
    <property type="term" value="F:RNA polymerase II cis-regulatory region sequence-specific DNA binding"/>
    <property type="evidence" value="ECO:0007669"/>
    <property type="project" value="TreeGrafter"/>
</dbReference>
<dbReference type="GO" id="GO:0019185">
    <property type="term" value="C:snRNA-activating protein complex"/>
    <property type="evidence" value="ECO:0007669"/>
    <property type="project" value="TreeGrafter"/>
</dbReference>
<feature type="domain" description="Myb-like" evidence="5">
    <location>
        <begin position="198"/>
        <end position="249"/>
    </location>
</feature>
<evidence type="ECO:0000256" key="2">
    <source>
        <dbReference type="ARBA" id="ARBA00023125"/>
    </source>
</evidence>
<dbReference type="PROSITE" id="PS51294">
    <property type="entry name" value="HTH_MYB"/>
    <property type="match status" value="3"/>
</dbReference>
<feature type="domain" description="Myb-like" evidence="5">
    <location>
        <begin position="250"/>
        <end position="292"/>
    </location>
</feature>
<dbReference type="OrthoDB" id="2143914at2759"/>
<dbReference type="InterPro" id="IPR009057">
    <property type="entry name" value="Homeodomain-like_sf"/>
</dbReference>
<dbReference type="FunFam" id="1.10.10.60:FF:000016">
    <property type="entry name" value="Transcriptional activator Myb isoform A"/>
    <property type="match status" value="1"/>
</dbReference>
<proteinExistence type="predicted"/>
<dbReference type="Pfam" id="PF00249">
    <property type="entry name" value="Myb_DNA-binding"/>
    <property type="match status" value="3"/>
</dbReference>
<evidence type="ECO:0000256" key="3">
    <source>
        <dbReference type="ARBA" id="ARBA00023163"/>
    </source>
</evidence>
<dbReference type="PANTHER" id="PTHR46621">
    <property type="entry name" value="SNRNA-ACTIVATING PROTEIN COMPLEX SUBUNIT 4"/>
    <property type="match status" value="1"/>
</dbReference>
<dbReference type="GeneID" id="25259737"/>
<dbReference type="CDD" id="cd00167">
    <property type="entry name" value="SANT"/>
    <property type="match status" value="3"/>
</dbReference>
<dbReference type="HOGENOM" id="CLU_977109_0_0_1"/>
<dbReference type="RefSeq" id="XP_013237807.1">
    <property type="nucleotide sequence ID" value="XM_013382353.1"/>
</dbReference>
<comment type="caution">
    <text evidence="7">The sequence shown here is derived from an EMBL/GenBank/DDBJ whole genome shotgun (WGS) entry which is preliminary data.</text>
</comment>
<reference evidence="7 8" key="1">
    <citation type="submission" date="2014-04" db="EMBL/GenBank/DDBJ databases">
        <title>A new species of microsporidia sheds light on the evolution of extreme parasitism.</title>
        <authorList>
            <person name="Haag K.L."/>
            <person name="James T.Y."/>
            <person name="Larsson R."/>
            <person name="Schaer T.M."/>
            <person name="Refardt D."/>
            <person name="Pombert J.-F."/>
            <person name="Ebert D."/>
        </authorList>
    </citation>
    <scope>NUCLEOTIDE SEQUENCE [LARGE SCALE GENOMIC DNA]</scope>
    <source>
        <strain evidence="7 8">UGP3</strain>
        <tissue evidence="7">Spores</tissue>
    </source>
</reference>
<dbReference type="GO" id="GO:0042796">
    <property type="term" value="P:snRNA transcription by RNA polymerase III"/>
    <property type="evidence" value="ECO:0007669"/>
    <property type="project" value="TreeGrafter"/>
</dbReference>
<dbReference type="GO" id="GO:0001006">
    <property type="term" value="F:RNA polymerase III type 3 promoter sequence-specific DNA binding"/>
    <property type="evidence" value="ECO:0007669"/>
    <property type="project" value="TreeGrafter"/>
</dbReference>
<protein>
    <submittedName>
        <fullName evidence="7">Uncharacterized protein</fullName>
    </submittedName>
</protein>
<dbReference type="SMART" id="SM00717">
    <property type="entry name" value="SANT"/>
    <property type="match status" value="3"/>
</dbReference>
<keyword evidence="3" id="KW-0804">Transcription</keyword>
<dbReference type="GO" id="GO:0042795">
    <property type="term" value="P:snRNA transcription by RNA polymerase II"/>
    <property type="evidence" value="ECO:0007669"/>
    <property type="project" value="TreeGrafter"/>
</dbReference>
<dbReference type="VEuPathDB" id="MicrosporidiaDB:DI09_37p170"/>
<evidence type="ECO:0000259" key="5">
    <source>
        <dbReference type="PROSITE" id="PS50090"/>
    </source>
</evidence>
<evidence type="ECO:0000313" key="8">
    <source>
        <dbReference type="Proteomes" id="UP000029725"/>
    </source>
</evidence>
<keyword evidence="8" id="KW-1185">Reference proteome</keyword>
<gene>
    <name evidence="7" type="ORF">DI09_37p170</name>
</gene>
<name>A0A098VR40_9MICR</name>
<keyword evidence="1" id="KW-0805">Transcription regulation</keyword>
<keyword evidence="4" id="KW-0539">Nucleus</keyword>
<dbReference type="EMBL" id="JMKJ01000310">
    <property type="protein sequence ID" value="KGG51380.1"/>
    <property type="molecule type" value="Genomic_DNA"/>
</dbReference>
<dbReference type="Proteomes" id="UP000029725">
    <property type="component" value="Unassembled WGS sequence"/>
</dbReference>
<evidence type="ECO:0000256" key="4">
    <source>
        <dbReference type="ARBA" id="ARBA00023242"/>
    </source>
</evidence>
<dbReference type="PROSITE" id="PS50090">
    <property type="entry name" value="MYB_LIKE"/>
    <property type="match status" value="3"/>
</dbReference>
<dbReference type="InterPro" id="IPR001005">
    <property type="entry name" value="SANT/Myb"/>
</dbReference>
<feature type="domain" description="HTH myb-type" evidence="6">
    <location>
        <begin position="256"/>
        <end position="292"/>
    </location>
</feature>
<accession>A0A098VR40</accession>
<dbReference type="InterPro" id="IPR051575">
    <property type="entry name" value="Myb-like_DNA-bd"/>
</dbReference>
<dbReference type="PANTHER" id="PTHR46621:SF1">
    <property type="entry name" value="SNRNA-ACTIVATING PROTEIN COMPLEX SUBUNIT 4"/>
    <property type="match status" value="1"/>
</dbReference>